<organism evidence="2 3">
    <name type="scientific">Portunus trituberculatus</name>
    <name type="common">Swimming crab</name>
    <name type="synonym">Neptunus trituberculatus</name>
    <dbReference type="NCBI Taxonomy" id="210409"/>
    <lineage>
        <taxon>Eukaryota</taxon>
        <taxon>Metazoa</taxon>
        <taxon>Ecdysozoa</taxon>
        <taxon>Arthropoda</taxon>
        <taxon>Crustacea</taxon>
        <taxon>Multicrustacea</taxon>
        <taxon>Malacostraca</taxon>
        <taxon>Eumalacostraca</taxon>
        <taxon>Eucarida</taxon>
        <taxon>Decapoda</taxon>
        <taxon>Pleocyemata</taxon>
        <taxon>Brachyura</taxon>
        <taxon>Eubrachyura</taxon>
        <taxon>Portunoidea</taxon>
        <taxon>Portunidae</taxon>
        <taxon>Portuninae</taxon>
        <taxon>Portunus</taxon>
    </lineage>
</organism>
<feature type="region of interest" description="Disordered" evidence="1">
    <location>
        <begin position="1"/>
        <end position="29"/>
    </location>
</feature>
<protein>
    <submittedName>
        <fullName evidence="2">Uncharacterized protein</fullName>
    </submittedName>
</protein>
<dbReference type="EMBL" id="VSRR010011213">
    <property type="protein sequence ID" value="MPC52870.1"/>
    <property type="molecule type" value="Genomic_DNA"/>
</dbReference>
<dbReference type="AlphaFoldDB" id="A0A5B7FYM3"/>
<name>A0A5B7FYM3_PORTR</name>
<sequence>MAGTIAQRENHTISEHVAKRRQRGGSVQVAESCGGRRACAVVLYRVNNEQDQRHFSGGKQVSGLGG</sequence>
<accession>A0A5B7FYM3</accession>
<comment type="caution">
    <text evidence="2">The sequence shown here is derived from an EMBL/GenBank/DDBJ whole genome shotgun (WGS) entry which is preliminary data.</text>
</comment>
<gene>
    <name evidence="2" type="ORF">E2C01_046749</name>
</gene>
<evidence type="ECO:0000256" key="1">
    <source>
        <dbReference type="SAM" id="MobiDB-lite"/>
    </source>
</evidence>
<evidence type="ECO:0000313" key="3">
    <source>
        <dbReference type="Proteomes" id="UP000324222"/>
    </source>
</evidence>
<keyword evidence="3" id="KW-1185">Reference proteome</keyword>
<reference evidence="2 3" key="1">
    <citation type="submission" date="2019-05" db="EMBL/GenBank/DDBJ databases">
        <title>Another draft genome of Portunus trituberculatus and its Hox gene families provides insights of decapod evolution.</title>
        <authorList>
            <person name="Jeong J.-H."/>
            <person name="Song I."/>
            <person name="Kim S."/>
            <person name="Choi T."/>
            <person name="Kim D."/>
            <person name="Ryu S."/>
            <person name="Kim W."/>
        </authorList>
    </citation>
    <scope>NUCLEOTIDE SEQUENCE [LARGE SCALE GENOMIC DNA]</scope>
    <source>
        <tissue evidence="2">Muscle</tissue>
    </source>
</reference>
<dbReference type="Proteomes" id="UP000324222">
    <property type="component" value="Unassembled WGS sequence"/>
</dbReference>
<proteinExistence type="predicted"/>
<evidence type="ECO:0000313" key="2">
    <source>
        <dbReference type="EMBL" id="MPC52870.1"/>
    </source>
</evidence>
<feature type="compositionally biased region" description="Basic and acidic residues" evidence="1">
    <location>
        <begin position="8"/>
        <end position="17"/>
    </location>
</feature>